<accession>A0ABQ9YGE0</accession>
<evidence type="ECO:0000313" key="2">
    <source>
        <dbReference type="EMBL" id="KAK2962790.1"/>
    </source>
</evidence>
<protein>
    <submittedName>
        <fullName evidence="2">Uncharacterized protein</fullName>
    </submittedName>
</protein>
<gene>
    <name evidence="2" type="ORF">BLNAU_2225</name>
</gene>
<evidence type="ECO:0000256" key="1">
    <source>
        <dbReference type="SAM" id="MobiDB-lite"/>
    </source>
</evidence>
<feature type="region of interest" description="Disordered" evidence="1">
    <location>
        <begin position="21"/>
        <end position="49"/>
    </location>
</feature>
<name>A0ABQ9YGE0_9EUKA</name>
<keyword evidence="3" id="KW-1185">Reference proteome</keyword>
<dbReference type="Proteomes" id="UP001281761">
    <property type="component" value="Unassembled WGS sequence"/>
</dbReference>
<proteinExistence type="predicted"/>
<reference evidence="2 3" key="1">
    <citation type="journal article" date="2022" name="bioRxiv">
        <title>Genomics of Preaxostyla Flagellates Illuminates Evolutionary Transitions and the Path Towards Mitochondrial Loss.</title>
        <authorList>
            <person name="Novak L.V.F."/>
            <person name="Treitli S.C."/>
            <person name="Pyrih J."/>
            <person name="Halakuc P."/>
            <person name="Pipaliya S.V."/>
            <person name="Vacek V."/>
            <person name="Brzon O."/>
            <person name="Soukal P."/>
            <person name="Eme L."/>
            <person name="Dacks J.B."/>
            <person name="Karnkowska A."/>
            <person name="Elias M."/>
            <person name="Hampl V."/>
        </authorList>
    </citation>
    <scope>NUCLEOTIDE SEQUENCE [LARGE SCALE GENOMIC DNA]</scope>
    <source>
        <strain evidence="2">NAU3</strain>
        <tissue evidence="2">Gut</tissue>
    </source>
</reference>
<comment type="caution">
    <text evidence="2">The sequence shown here is derived from an EMBL/GenBank/DDBJ whole genome shotgun (WGS) entry which is preliminary data.</text>
</comment>
<feature type="compositionally biased region" description="Basic and acidic residues" evidence="1">
    <location>
        <begin position="33"/>
        <end position="49"/>
    </location>
</feature>
<evidence type="ECO:0000313" key="3">
    <source>
        <dbReference type="Proteomes" id="UP001281761"/>
    </source>
</evidence>
<sequence>MFQDLHHDSYVQWEAVGDMKPKGILRRSSPDQFGDREDDREPLSEDDGDARLIEMMERLPDFEWNEDDLNEVRARVEGTKSLFNGYPDIVAEEGFDGRLAPRNGTLLGIETAANHLVAIGLGAVADSETDGLDRRSLQIMTHK</sequence>
<organism evidence="2 3">
    <name type="scientific">Blattamonas nauphoetae</name>
    <dbReference type="NCBI Taxonomy" id="2049346"/>
    <lineage>
        <taxon>Eukaryota</taxon>
        <taxon>Metamonada</taxon>
        <taxon>Preaxostyla</taxon>
        <taxon>Oxymonadida</taxon>
        <taxon>Blattamonas</taxon>
    </lineage>
</organism>
<dbReference type="EMBL" id="JARBJD010000009">
    <property type="protein sequence ID" value="KAK2962790.1"/>
    <property type="molecule type" value="Genomic_DNA"/>
</dbReference>